<feature type="region of interest" description="Disordered" evidence="1">
    <location>
        <begin position="231"/>
        <end position="253"/>
    </location>
</feature>
<keyword evidence="2" id="KW-0614">Plasmid</keyword>
<feature type="region of interest" description="Disordered" evidence="1">
    <location>
        <begin position="183"/>
        <end position="204"/>
    </location>
</feature>
<proteinExistence type="predicted"/>
<evidence type="ECO:0000313" key="2">
    <source>
        <dbReference type="EMBL" id="CAA2138071.1"/>
    </source>
</evidence>
<organism evidence="2">
    <name type="scientific">Methylobacterium bullatum</name>
    <dbReference type="NCBI Taxonomy" id="570505"/>
    <lineage>
        <taxon>Bacteria</taxon>
        <taxon>Pseudomonadati</taxon>
        <taxon>Pseudomonadota</taxon>
        <taxon>Alphaproteobacteria</taxon>
        <taxon>Hyphomicrobiales</taxon>
        <taxon>Methylobacteriaceae</taxon>
        <taxon>Methylobacterium</taxon>
    </lineage>
</organism>
<dbReference type="RefSeq" id="WP_339159577.1">
    <property type="nucleotide sequence ID" value="NZ_LR743510.1"/>
</dbReference>
<dbReference type="AlphaFoldDB" id="A0A679JN94"/>
<feature type="compositionally biased region" description="Polar residues" evidence="1">
    <location>
        <begin position="337"/>
        <end position="351"/>
    </location>
</feature>
<accession>A0A679JN94</accession>
<feature type="compositionally biased region" description="Low complexity" evidence="1">
    <location>
        <begin position="231"/>
        <end position="241"/>
    </location>
</feature>
<dbReference type="SUPFAM" id="SSF50199">
    <property type="entry name" value="Staphylococcal nuclease"/>
    <property type="match status" value="1"/>
</dbReference>
<name>A0A679JN94_9HYPH</name>
<sequence length="482" mass="50296">MIATAAKIRATNTSRASDKTSPTTVSNEAEASTIVAARVARESVRSMIEAEIRRQDAFPVARRTLQLLAEAVVEPAAEPPFYRVVDRTGAPREGETGPLTLMDLFAELRERHGALFVPVPPKPVVEAPPEPTASDDIKAATARFVESQSERARSVMARSVARGRSAAATVSASLAGTLSTIRHSLADRPTGGQGSSPQPSLRERGMRIGASFGDRARETVAIARERLSGLAAGDGAASPSATPVQGGQPARWPGLVARAGDRLRRLGRDDGTILTRPGTLVAGVGLLGGLALVLLLTHGGGDDGPASTPDAEAPRQEAKAQDPAQATPPPQSQPAQNRPSTMANPRETVSPTAPPGIPAEEPSPPSAEESRTKPAEPSNAITGKAEVIDTATLRVGGKLVRLFGVEWVRGGQPEELTRYLAGRPVTCQPVAGSAAYLCAVEGRDLSEVVLFNGGGRASSEATPDLVAAEDRARTERLGVWAR</sequence>
<evidence type="ECO:0000256" key="1">
    <source>
        <dbReference type="SAM" id="MobiDB-lite"/>
    </source>
</evidence>
<geneLocation type="plasmid" evidence="2">
    <name>1</name>
</geneLocation>
<gene>
    <name evidence="2" type="ORF">MBLL_00963</name>
</gene>
<evidence type="ECO:0008006" key="3">
    <source>
        <dbReference type="Google" id="ProtNLM"/>
    </source>
</evidence>
<feature type="region of interest" description="Disordered" evidence="1">
    <location>
        <begin position="1"/>
        <end position="28"/>
    </location>
</feature>
<dbReference type="InterPro" id="IPR035437">
    <property type="entry name" value="SNase_OB-fold_sf"/>
</dbReference>
<feature type="compositionally biased region" description="Pro residues" evidence="1">
    <location>
        <begin position="352"/>
        <end position="365"/>
    </location>
</feature>
<protein>
    <recommendedName>
        <fullName evidence="3">TNase-like domain-containing protein</fullName>
    </recommendedName>
</protein>
<reference evidence="2" key="1">
    <citation type="submission" date="2019-12" db="EMBL/GenBank/DDBJ databases">
        <authorList>
            <person name="Cremers G."/>
        </authorList>
    </citation>
    <scope>NUCLEOTIDE SEQUENCE</scope>
    <source>
        <strain evidence="2">Mbul2</strain>
        <plasmid evidence="2">1</plasmid>
    </source>
</reference>
<dbReference type="EMBL" id="LR743510">
    <property type="protein sequence ID" value="CAA2138071.1"/>
    <property type="molecule type" value="Genomic_DNA"/>
</dbReference>
<feature type="region of interest" description="Disordered" evidence="1">
    <location>
        <begin position="301"/>
        <end position="383"/>
    </location>
</feature>
<feature type="compositionally biased region" description="Polar residues" evidence="1">
    <location>
        <begin position="10"/>
        <end position="28"/>
    </location>
</feature>